<evidence type="ECO:0000256" key="1">
    <source>
        <dbReference type="ARBA" id="ARBA00004141"/>
    </source>
</evidence>
<dbReference type="EMBL" id="KB020940">
    <property type="protein sequence ID" value="ELA28213.1"/>
    <property type="molecule type" value="Genomic_DNA"/>
</dbReference>
<sequence length="279" mass="31497">MSSVFSPSGIEPYWKWYNLVTAILARSVMGIFQVTGDKLGDPLAIYRWAIANKTARHATLLEAFWKRRLSQAAGGRSDEGSEELELALELADILDELNILKRFLDQQYITHLKAVRILGHNGNLEERDQLPAMNSRKAEVRGLVADAEQTHRMVLELLDLELKAASLSEARTTTRQGQAVMLFTIITIIFLPLSFFVSYFGQNVSELTGDSQNPTSGQVWKIAAPISAVVIVFALAVSFVIMDPWKSWKDFAVKIYRSFLGRLRKWRGVKDMETRHPEA</sequence>
<keyword evidence="4 5" id="KW-0472">Membrane</keyword>
<dbReference type="PANTHER" id="PTHR47685">
    <property type="entry name" value="MAGNESIUM TRANSPORT PROTEIN CORA"/>
    <property type="match status" value="1"/>
</dbReference>
<dbReference type="HOGENOM" id="CLU_997510_0_0_1"/>
<proteinExistence type="predicted"/>
<organism evidence="6">
    <name type="scientific">Colletotrichum fructicola (strain Nara gc5)</name>
    <name type="common">Anthracnose fungus</name>
    <name type="synonym">Colletotrichum gloeosporioides (strain Nara gc5)</name>
    <dbReference type="NCBI Taxonomy" id="1213859"/>
    <lineage>
        <taxon>Eukaryota</taxon>
        <taxon>Fungi</taxon>
        <taxon>Dikarya</taxon>
        <taxon>Ascomycota</taxon>
        <taxon>Pezizomycotina</taxon>
        <taxon>Sordariomycetes</taxon>
        <taxon>Hypocreomycetidae</taxon>
        <taxon>Glomerellales</taxon>
        <taxon>Glomerellaceae</taxon>
        <taxon>Colletotrichum</taxon>
        <taxon>Colletotrichum gloeosporioides species complex</taxon>
    </lineage>
</organism>
<evidence type="ECO:0000313" key="6">
    <source>
        <dbReference type="EMBL" id="ELA28213.1"/>
    </source>
</evidence>
<evidence type="ECO:0000256" key="4">
    <source>
        <dbReference type="ARBA" id="ARBA00023136"/>
    </source>
</evidence>
<dbReference type="Gene3D" id="1.20.58.340">
    <property type="entry name" value="Magnesium transport protein CorA, transmembrane region"/>
    <property type="match status" value="1"/>
</dbReference>
<protein>
    <submittedName>
        <fullName evidence="6">Ankyrin repeat protein</fullName>
    </submittedName>
</protein>
<dbReference type="SUPFAM" id="SSF144083">
    <property type="entry name" value="Magnesium transport protein CorA, transmembrane region"/>
    <property type="match status" value="1"/>
</dbReference>
<feature type="transmembrane region" description="Helical" evidence="5">
    <location>
        <begin position="180"/>
        <end position="202"/>
    </location>
</feature>
<dbReference type="GO" id="GO:0016020">
    <property type="term" value="C:membrane"/>
    <property type="evidence" value="ECO:0007669"/>
    <property type="project" value="UniProtKB-SubCell"/>
</dbReference>
<dbReference type="InterPro" id="IPR045863">
    <property type="entry name" value="CorA_TM1_TM2"/>
</dbReference>
<dbReference type="AlphaFoldDB" id="L2FR47"/>
<comment type="subcellular location">
    <subcellularLocation>
        <location evidence="1">Membrane</location>
        <topology evidence="1">Multi-pass membrane protein</topology>
    </subcellularLocation>
</comment>
<evidence type="ECO:0000256" key="2">
    <source>
        <dbReference type="ARBA" id="ARBA00022692"/>
    </source>
</evidence>
<dbReference type="InterPro" id="IPR050829">
    <property type="entry name" value="CorA_MIT"/>
</dbReference>
<reference evidence="6" key="1">
    <citation type="submission" date="2012-08" db="EMBL/GenBank/DDBJ databases">
        <title>Genome analysis of Colletotrichum orbiculare and Colletotrichum fructicola.</title>
        <authorList>
            <person name="Gan P.H.P."/>
            <person name="Ikeda K."/>
            <person name="Irieda H."/>
            <person name="Narusaka M."/>
            <person name="O'Connell R.J."/>
            <person name="Narusaka Y."/>
            <person name="Takano Y."/>
            <person name="Kubo Y."/>
            <person name="Shirasu K."/>
        </authorList>
    </citation>
    <scope>NUCLEOTIDE SEQUENCE</scope>
    <source>
        <strain evidence="6">Nara gc5</strain>
    </source>
</reference>
<gene>
    <name evidence="6" type="ORF">CGGC5_11128</name>
</gene>
<feature type="transmembrane region" description="Helical" evidence="5">
    <location>
        <begin position="222"/>
        <end position="242"/>
    </location>
</feature>
<dbReference type="Pfam" id="PF01544">
    <property type="entry name" value="CorA"/>
    <property type="match status" value="1"/>
</dbReference>
<keyword evidence="3 5" id="KW-1133">Transmembrane helix</keyword>
<dbReference type="GO" id="GO:0046873">
    <property type="term" value="F:metal ion transmembrane transporter activity"/>
    <property type="evidence" value="ECO:0007669"/>
    <property type="project" value="InterPro"/>
</dbReference>
<dbReference type="PANTHER" id="PTHR47685:SF1">
    <property type="entry name" value="MAGNESIUM TRANSPORT PROTEIN CORA"/>
    <property type="match status" value="1"/>
</dbReference>
<accession>L2FR47</accession>
<evidence type="ECO:0000256" key="5">
    <source>
        <dbReference type="SAM" id="Phobius"/>
    </source>
</evidence>
<dbReference type="InterPro" id="IPR002523">
    <property type="entry name" value="MgTranspt_CorA/ZnTranspt_ZntB"/>
</dbReference>
<evidence type="ECO:0000256" key="3">
    <source>
        <dbReference type="ARBA" id="ARBA00022989"/>
    </source>
</evidence>
<keyword evidence="2 5" id="KW-0812">Transmembrane</keyword>
<name>L2FR47_COLFN</name>